<reference evidence="2 3" key="1">
    <citation type="submission" date="2024-02" db="EMBL/GenBank/DDBJ databases">
        <title>A novel Gemmatimonadota bacterium.</title>
        <authorList>
            <person name="Du Z.-J."/>
            <person name="Ye Y.-Q."/>
        </authorList>
    </citation>
    <scope>NUCLEOTIDE SEQUENCE [LARGE SCALE GENOMIC DNA]</scope>
    <source>
        <strain evidence="2 3">DH-20</strain>
    </source>
</reference>
<dbReference type="SUPFAM" id="SSF55166">
    <property type="entry name" value="Hedgehog/DD-peptidase"/>
    <property type="match status" value="1"/>
</dbReference>
<feature type="chain" id="PRO_5045845613" description="Peptidase M15A C-terminal domain-containing protein" evidence="1">
    <location>
        <begin position="20"/>
        <end position="339"/>
    </location>
</feature>
<dbReference type="PROSITE" id="PS00018">
    <property type="entry name" value="EF_HAND_1"/>
    <property type="match status" value="1"/>
</dbReference>
<protein>
    <recommendedName>
        <fullName evidence="4">Peptidase M15A C-terminal domain-containing protein</fullName>
    </recommendedName>
</protein>
<organism evidence="2 3">
    <name type="scientific">Gaopeijia maritima</name>
    <dbReference type="NCBI Taxonomy" id="3119007"/>
    <lineage>
        <taxon>Bacteria</taxon>
        <taxon>Pseudomonadati</taxon>
        <taxon>Gemmatimonadota</taxon>
        <taxon>Longimicrobiia</taxon>
        <taxon>Gaopeijiales</taxon>
        <taxon>Gaopeijiaceae</taxon>
        <taxon>Gaopeijia</taxon>
    </lineage>
</organism>
<sequence length="339" mass="36631">MSRSRVPPLLMAAALTAVALVTSSRVHRGPIATESAVAALPGPDGVPVGVAEWSDPEVRVDGHRLLRLPLESVFVLPGESIDVDVGGEPAEEVDVQADAGLLTRVSDARWNWTPPPAPGHADLRVAGPDGTEFTLRAWTLVPRTDIEDGRLGDFRVGRYPATPLGGNPIYLPPPGLVRVTEENRDVLVSPHFAIGHFVSKQPGGHPKYLILRPELLLKLELLLEALVDRGHPVESFHVMSGYRTPFYNVQVLGNVQYSRHQWGGAADIFVDERPKNGLMDDLDGDGQVGLSDIAVITELVDSLERELDGFPIGGAGVYKANAVRGPFVHIDVRGVPARW</sequence>
<proteinExistence type="predicted"/>
<comment type="caution">
    <text evidence="2">The sequence shown here is derived from an EMBL/GenBank/DDBJ whole genome shotgun (WGS) entry which is preliminary data.</text>
</comment>
<accession>A0ABU9E9P2</accession>
<dbReference type="Proteomes" id="UP001484239">
    <property type="component" value="Unassembled WGS sequence"/>
</dbReference>
<feature type="signal peptide" evidence="1">
    <location>
        <begin position="1"/>
        <end position="19"/>
    </location>
</feature>
<dbReference type="InterPro" id="IPR018247">
    <property type="entry name" value="EF_Hand_1_Ca_BS"/>
</dbReference>
<gene>
    <name evidence="2" type="ORF">WI372_10795</name>
</gene>
<dbReference type="RefSeq" id="WP_405275684.1">
    <property type="nucleotide sequence ID" value="NZ_JBBHLI010000005.1"/>
</dbReference>
<dbReference type="EMBL" id="JBBHLI010000005">
    <property type="protein sequence ID" value="MEK9501465.1"/>
    <property type="molecule type" value="Genomic_DNA"/>
</dbReference>
<evidence type="ECO:0000313" key="2">
    <source>
        <dbReference type="EMBL" id="MEK9501465.1"/>
    </source>
</evidence>
<evidence type="ECO:0008006" key="4">
    <source>
        <dbReference type="Google" id="ProtNLM"/>
    </source>
</evidence>
<evidence type="ECO:0000313" key="3">
    <source>
        <dbReference type="Proteomes" id="UP001484239"/>
    </source>
</evidence>
<dbReference type="InterPro" id="IPR009045">
    <property type="entry name" value="Zn_M74/Hedgehog-like"/>
</dbReference>
<keyword evidence="3" id="KW-1185">Reference proteome</keyword>
<dbReference type="Gene3D" id="3.30.1380.10">
    <property type="match status" value="1"/>
</dbReference>
<keyword evidence="1" id="KW-0732">Signal</keyword>
<evidence type="ECO:0000256" key="1">
    <source>
        <dbReference type="SAM" id="SignalP"/>
    </source>
</evidence>
<name>A0ABU9E9P2_9BACT</name>